<name>A0A381TUQ1_9ZZZZ</name>
<dbReference type="GO" id="GO:0016811">
    <property type="term" value="F:hydrolase activity, acting on carbon-nitrogen (but not peptide) bonds, in linear amides"/>
    <property type="evidence" value="ECO:0007669"/>
    <property type="project" value="InterPro"/>
</dbReference>
<dbReference type="PANTHER" id="PTHR11647">
    <property type="entry name" value="HYDRANTOINASE/DIHYDROPYRIMIDINASE FAMILY MEMBER"/>
    <property type="match status" value="1"/>
</dbReference>
<feature type="domain" description="Amidohydrolase 3" evidence="1">
    <location>
        <begin position="217"/>
        <end position="482"/>
    </location>
</feature>
<evidence type="ECO:0000259" key="1">
    <source>
        <dbReference type="Pfam" id="PF07969"/>
    </source>
</evidence>
<sequence length="502" mass="53391">MTTCTSPATVTRGFVLAILMCLPVVGCGTGFNAEPVDLLIVGGRVMDPESGLDAVRNVAIRGGTIVDVTEAVPSAAEVLDASGLVVAPGFIDLHAHGQDLESSRYQARDGVTTALELEIGVYPVEGWYAGRAGRALINYGASVSHQGARREAFGSVIANRDDEGTFSLGRAGTSDAHLYEPATEDEFRRIRQSMDRGLDEGGLGFGFGISYTPGASHEELWQLFAAASDRDAPVYIHLRSAGAFSAGGSLAPFQEAVANAAGTGASVHIVHMNSSAGGSAETALELIRGAQARGADVTTEAYPYTASASRIESALFDSWVDRSPEAYGRLQWVETGERLTDITFRSYREQGGWVITHGRSETTNEWIVSQPDVIAASDGIPFSEGRAHPRGAGTFARILGHYARDRGVLPLMDALRKMTLMPAQRLETIAPLMVSKGRVQAGADADLTLFHPDRVIDRATYDAPDQYSEGIVHVLVSGTFVVRDEMLVEGVAPGQPIRGVGR</sequence>
<feature type="domain" description="Amidohydrolase 3" evidence="1">
    <location>
        <begin position="77"/>
        <end position="129"/>
    </location>
</feature>
<dbReference type="InterPro" id="IPR050378">
    <property type="entry name" value="Metallo-dep_Hydrolases_sf"/>
</dbReference>
<dbReference type="Pfam" id="PF07969">
    <property type="entry name" value="Amidohydro_3"/>
    <property type="match status" value="2"/>
</dbReference>
<dbReference type="AlphaFoldDB" id="A0A381TUQ1"/>
<dbReference type="Gene3D" id="3.20.20.140">
    <property type="entry name" value="Metal-dependent hydrolases"/>
    <property type="match status" value="1"/>
</dbReference>
<dbReference type="Gene3D" id="2.30.40.10">
    <property type="entry name" value="Urease, subunit C, domain 1"/>
    <property type="match status" value="1"/>
</dbReference>
<protein>
    <recommendedName>
        <fullName evidence="1">Amidohydrolase 3 domain-containing protein</fullName>
    </recommendedName>
</protein>
<proteinExistence type="predicted"/>
<reference evidence="2" key="1">
    <citation type="submission" date="2018-05" db="EMBL/GenBank/DDBJ databases">
        <authorList>
            <person name="Lanie J.A."/>
            <person name="Ng W.-L."/>
            <person name="Kazmierczak K.M."/>
            <person name="Andrzejewski T.M."/>
            <person name="Davidsen T.M."/>
            <person name="Wayne K.J."/>
            <person name="Tettelin H."/>
            <person name="Glass J.I."/>
            <person name="Rusch D."/>
            <person name="Podicherti R."/>
            <person name="Tsui H.-C.T."/>
            <person name="Winkler M.E."/>
        </authorList>
    </citation>
    <scope>NUCLEOTIDE SEQUENCE</scope>
</reference>
<dbReference type="InterPro" id="IPR032466">
    <property type="entry name" value="Metal_Hydrolase"/>
</dbReference>
<organism evidence="2">
    <name type="scientific">marine metagenome</name>
    <dbReference type="NCBI Taxonomy" id="408172"/>
    <lineage>
        <taxon>unclassified sequences</taxon>
        <taxon>metagenomes</taxon>
        <taxon>ecological metagenomes</taxon>
    </lineage>
</organism>
<dbReference type="EMBL" id="UINC01005168">
    <property type="protein sequence ID" value="SVA19544.1"/>
    <property type="molecule type" value="Genomic_DNA"/>
</dbReference>
<dbReference type="InterPro" id="IPR011059">
    <property type="entry name" value="Metal-dep_hydrolase_composite"/>
</dbReference>
<dbReference type="PANTHER" id="PTHR11647:SF1">
    <property type="entry name" value="COLLAPSIN RESPONSE MEDIATOR PROTEIN"/>
    <property type="match status" value="1"/>
</dbReference>
<evidence type="ECO:0000313" key="2">
    <source>
        <dbReference type="EMBL" id="SVA19544.1"/>
    </source>
</evidence>
<dbReference type="SUPFAM" id="SSF51338">
    <property type="entry name" value="Composite domain of metallo-dependent hydrolases"/>
    <property type="match status" value="1"/>
</dbReference>
<dbReference type="NCBIfam" id="NF006560">
    <property type="entry name" value="PRK09061.1"/>
    <property type="match status" value="1"/>
</dbReference>
<dbReference type="Gene3D" id="3.30.1490.130">
    <property type="entry name" value="D-aminoacylase. Domain 3"/>
    <property type="match status" value="1"/>
</dbReference>
<gene>
    <name evidence="2" type="ORF">METZ01_LOCUS72398</name>
</gene>
<dbReference type="InterPro" id="IPR013108">
    <property type="entry name" value="Amidohydro_3"/>
</dbReference>
<dbReference type="SUPFAM" id="SSF51556">
    <property type="entry name" value="Metallo-dependent hydrolases"/>
    <property type="match status" value="1"/>
</dbReference>
<dbReference type="InterPro" id="IPR023100">
    <property type="entry name" value="D-aminoacylase_insert_dom_sf"/>
</dbReference>
<accession>A0A381TUQ1</accession>